<accession>A0ABW8JTG9</accession>
<proteinExistence type="predicted"/>
<dbReference type="Proteomes" id="UP001620460">
    <property type="component" value="Unassembled WGS sequence"/>
</dbReference>
<dbReference type="EMBL" id="JADIKM010000001">
    <property type="protein sequence ID" value="MFK2903550.1"/>
    <property type="molecule type" value="Genomic_DNA"/>
</dbReference>
<organism evidence="2 3">
    <name type="scientific">Dyella ginsengisoli</name>
    <dbReference type="NCBI Taxonomy" id="363848"/>
    <lineage>
        <taxon>Bacteria</taxon>
        <taxon>Pseudomonadati</taxon>
        <taxon>Pseudomonadota</taxon>
        <taxon>Gammaproteobacteria</taxon>
        <taxon>Lysobacterales</taxon>
        <taxon>Rhodanobacteraceae</taxon>
        <taxon>Dyella</taxon>
    </lineage>
</organism>
<evidence type="ECO:0008006" key="4">
    <source>
        <dbReference type="Google" id="ProtNLM"/>
    </source>
</evidence>
<dbReference type="RefSeq" id="WP_404631095.1">
    <property type="nucleotide sequence ID" value="NZ_JADIKM010000001.1"/>
</dbReference>
<evidence type="ECO:0000313" key="3">
    <source>
        <dbReference type="Proteomes" id="UP001620460"/>
    </source>
</evidence>
<evidence type="ECO:0000256" key="1">
    <source>
        <dbReference type="SAM" id="MobiDB-lite"/>
    </source>
</evidence>
<sequence length="200" mass="21334">MSVGPIPVDAWPDGPTTSAGGASHPLLGTVTGEPPQDTDDWHWQLALHTLAAGAELPAGPGEPGQITPLDAPLQLHQHDGHSRALLRLQVARGPFTGRALPAEATRVVSLHLREGVAAELIARPLQGPMLLPAGARWMAWLLAGRAEVQWGDARWPLPVDRPMWLPDDDARRLRIDGGGEVLLLKIDARGVDPLTLDTLG</sequence>
<name>A0ABW8JTG9_9GAMM</name>
<protein>
    <recommendedName>
        <fullName evidence="4">HutD family protein</fullName>
    </recommendedName>
</protein>
<gene>
    <name evidence="2" type="ORF">ISP17_06230</name>
</gene>
<comment type="caution">
    <text evidence="2">The sequence shown here is derived from an EMBL/GenBank/DDBJ whole genome shotgun (WGS) entry which is preliminary data.</text>
</comment>
<keyword evidence="3" id="KW-1185">Reference proteome</keyword>
<reference evidence="2 3" key="1">
    <citation type="submission" date="2020-10" db="EMBL/GenBank/DDBJ databases">
        <title>Phylogeny of dyella-like bacteria.</title>
        <authorList>
            <person name="Fu J."/>
        </authorList>
    </citation>
    <scope>NUCLEOTIDE SEQUENCE [LARGE SCALE GENOMIC DNA]</scope>
    <source>
        <strain evidence="2 3">Gsoil3046</strain>
    </source>
</reference>
<feature type="region of interest" description="Disordered" evidence="1">
    <location>
        <begin position="1"/>
        <end position="36"/>
    </location>
</feature>
<evidence type="ECO:0000313" key="2">
    <source>
        <dbReference type="EMBL" id="MFK2903550.1"/>
    </source>
</evidence>